<dbReference type="GO" id="GO:0071555">
    <property type="term" value="P:cell wall organization"/>
    <property type="evidence" value="ECO:0007669"/>
    <property type="project" value="UniProtKB-KW"/>
</dbReference>
<feature type="domain" description="Mur ligase C-terminal" evidence="3">
    <location>
        <begin position="241"/>
        <end position="381"/>
    </location>
</feature>
<dbReference type="GO" id="GO:0005524">
    <property type="term" value="F:ATP binding"/>
    <property type="evidence" value="ECO:0007669"/>
    <property type="project" value="InterPro"/>
</dbReference>
<evidence type="ECO:0008006" key="7">
    <source>
        <dbReference type="Google" id="ProtNLM"/>
    </source>
</evidence>
<dbReference type="GO" id="GO:0051301">
    <property type="term" value="P:cell division"/>
    <property type="evidence" value="ECO:0007669"/>
    <property type="project" value="UniProtKB-KW"/>
</dbReference>
<accession>A0A2M6IUL4</accession>
<dbReference type="PANTHER" id="PTHR23135">
    <property type="entry name" value="MUR LIGASE FAMILY MEMBER"/>
    <property type="match status" value="1"/>
</dbReference>
<dbReference type="NCBIfam" id="TIGR01085">
    <property type="entry name" value="murE"/>
    <property type="match status" value="1"/>
</dbReference>
<dbReference type="Pfam" id="PF02875">
    <property type="entry name" value="Mur_ligase_C"/>
    <property type="match status" value="1"/>
</dbReference>
<dbReference type="GO" id="GO:0009252">
    <property type="term" value="P:peptidoglycan biosynthetic process"/>
    <property type="evidence" value="ECO:0007669"/>
    <property type="project" value="UniProtKB-UniPathway"/>
</dbReference>
<evidence type="ECO:0000313" key="6">
    <source>
        <dbReference type="Proteomes" id="UP000231056"/>
    </source>
</evidence>
<dbReference type="UniPathway" id="UPA00219"/>
<protein>
    <recommendedName>
        <fullName evidence="7">UDP-N-acetylmuramoyl-L-alanyl-D-glutamate--2, 6-diaminopimelate ligase</fullName>
    </recommendedName>
</protein>
<proteinExistence type="inferred from homology"/>
<dbReference type="Pfam" id="PF08245">
    <property type="entry name" value="Mur_ligase_M"/>
    <property type="match status" value="1"/>
</dbReference>
<gene>
    <name evidence="5" type="ORF">COV58_01625</name>
</gene>
<sequence>MKRAFQKLKNIYHLLVAVVANVYYGFPSRSIKVIGITGTDGKTTTSALLHHIISKSGKKSSVLTTVSAKIGKETFDTGFHVTTPNSIQVQRFLRKAVDADDEYFIMETTSHALDQNRVFGVKYLYGVMTNISHEHLQYHVTMKDYLLTKCRLLNQSETAVINADDNSFEALKSHINSGKVVLTYGLINKADYNLDVSTVLDFPVAKFNKYNYLAAYTVAVKLGLSKNEIISAMKSFKMPEGRMEIVYSNEFSVIVDFAHTPASIREALTAVREMYGGGRLIHVFSAAAFRDDLKRPIMGRESGKVADLVILTEEDYRTEDPVKIAQGIAVGLEEEGFKSENANSFGDKNNKYTIIIDRYDAIKKAISIAKPKDVILLTGKGHERSLNRNGKEYPWSEVSNVKNIIMHSDV</sequence>
<reference evidence="5 6" key="1">
    <citation type="submission" date="2017-09" db="EMBL/GenBank/DDBJ databases">
        <title>Depth-based differentiation of microbial function through sediment-hosted aquifers and enrichment of novel symbionts in the deep terrestrial subsurface.</title>
        <authorList>
            <person name="Probst A.J."/>
            <person name="Ladd B."/>
            <person name="Jarett J.K."/>
            <person name="Geller-Mcgrath D.E."/>
            <person name="Sieber C.M."/>
            <person name="Emerson J.B."/>
            <person name="Anantharaman K."/>
            <person name="Thomas B.C."/>
            <person name="Malmstrom R."/>
            <person name="Stieglmeier M."/>
            <person name="Klingl A."/>
            <person name="Woyke T."/>
            <person name="Ryan C.M."/>
            <person name="Banfield J.F."/>
        </authorList>
    </citation>
    <scope>NUCLEOTIDE SEQUENCE [LARGE SCALE GENOMIC DNA]</scope>
    <source>
        <strain evidence="5">CG11_big_fil_rev_8_21_14_0_20_36_8</strain>
    </source>
</reference>
<evidence type="ECO:0000256" key="2">
    <source>
        <dbReference type="RuleBase" id="RU004135"/>
    </source>
</evidence>
<comment type="caution">
    <text evidence="5">The sequence shown here is derived from an EMBL/GenBank/DDBJ whole genome shotgun (WGS) entry which is preliminary data.</text>
</comment>
<dbReference type="Proteomes" id="UP000231056">
    <property type="component" value="Unassembled WGS sequence"/>
</dbReference>
<dbReference type="InterPro" id="IPR036615">
    <property type="entry name" value="Mur_ligase_C_dom_sf"/>
</dbReference>
<dbReference type="InterPro" id="IPR036565">
    <property type="entry name" value="Mur-like_cat_sf"/>
</dbReference>
<dbReference type="AlphaFoldDB" id="A0A2M6IUL4"/>
<dbReference type="PANTHER" id="PTHR23135:SF4">
    <property type="entry name" value="UDP-N-ACETYLMURAMOYL-L-ALANYL-D-GLUTAMATE--2,6-DIAMINOPIMELATE LIGASE MURE HOMOLOG, CHLOROPLASTIC"/>
    <property type="match status" value="1"/>
</dbReference>
<dbReference type="GO" id="GO:0016881">
    <property type="term" value="F:acid-amino acid ligase activity"/>
    <property type="evidence" value="ECO:0007669"/>
    <property type="project" value="InterPro"/>
</dbReference>
<dbReference type="SUPFAM" id="SSF53244">
    <property type="entry name" value="MurD-like peptide ligases, peptide-binding domain"/>
    <property type="match status" value="1"/>
</dbReference>
<dbReference type="InterPro" id="IPR004101">
    <property type="entry name" value="Mur_ligase_C"/>
</dbReference>
<dbReference type="Gene3D" id="3.90.190.20">
    <property type="entry name" value="Mur ligase, C-terminal domain"/>
    <property type="match status" value="1"/>
</dbReference>
<dbReference type="InterPro" id="IPR005761">
    <property type="entry name" value="UDP-N-AcMur-Glu-dNH2Pim_ligase"/>
</dbReference>
<comment type="subcellular location">
    <subcellularLocation>
        <location evidence="2">Cytoplasm</location>
    </subcellularLocation>
</comment>
<keyword evidence="2" id="KW-0961">Cell wall biogenesis/degradation</keyword>
<evidence type="ECO:0000259" key="4">
    <source>
        <dbReference type="Pfam" id="PF08245"/>
    </source>
</evidence>
<dbReference type="GO" id="GO:0008360">
    <property type="term" value="P:regulation of cell shape"/>
    <property type="evidence" value="ECO:0007669"/>
    <property type="project" value="UniProtKB-KW"/>
</dbReference>
<keyword evidence="2" id="KW-0573">Peptidoglycan synthesis</keyword>
<evidence type="ECO:0000313" key="5">
    <source>
        <dbReference type="EMBL" id="PIQ73606.1"/>
    </source>
</evidence>
<organism evidence="5 6">
    <name type="scientific">Candidatus Roizmanbacteria bacterium CG11_big_fil_rev_8_21_14_0_20_36_8</name>
    <dbReference type="NCBI Taxonomy" id="1974856"/>
    <lineage>
        <taxon>Bacteria</taxon>
        <taxon>Candidatus Roizmaniibacteriota</taxon>
    </lineage>
</organism>
<keyword evidence="2" id="KW-0133">Cell shape</keyword>
<dbReference type="InterPro" id="IPR013221">
    <property type="entry name" value="Mur_ligase_cen"/>
</dbReference>
<evidence type="ECO:0000256" key="1">
    <source>
        <dbReference type="ARBA" id="ARBA00005898"/>
    </source>
</evidence>
<comment type="pathway">
    <text evidence="2">Cell wall biogenesis; peptidoglycan biosynthesis.</text>
</comment>
<keyword evidence="2" id="KW-0132">Cell division</keyword>
<evidence type="ECO:0000259" key="3">
    <source>
        <dbReference type="Pfam" id="PF02875"/>
    </source>
</evidence>
<dbReference type="SUPFAM" id="SSF53623">
    <property type="entry name" value="MurD-like peptide ligases, catalytic domain"/>
    <property type="match status" value="1"/>
</dbReference>
<feature type="domain" description="Mur ligase central" evidence="4">
    <location>
        <begin position="36"/>
        <end position="192"/>
    </location>
</feature>
<name>A0A2M6IUL4_9BACT</name>
<comment type="similarity">
    <text evidence="1">Belongs to the MurCDEF family. MurE subfamily.</text>
</comment>
<dbReference type="Gene3D" id="3.40.1190.10">
    <property type="entry name" value="Mur-like, catalytic domain"/>
    <property type="match status" value="1"/>
</dbReference>
<dbReference type="GO" id="GO:0005737">
    <property type="term" value="C:cytoplasm"/>
    <property type="evidence" value="ECO:0007669"/>
    <property type="project" value="UniProtKB-SubCell"/>
</dbReference>
<keyword evidence="2" id="KW-0131">Cell cycle</keyword>
<dbReference type="EMBL" id="PCVM01000038">
    <property type="protein sequence ID" value="PIQ73606.1"/>
    <property type="molecule type" value="Genomic_DNA"/>
</dbReference>